<dbReference type="CDD" id="cd06170">
    <property type="entry name" value="LuxR_C_like"/>
    <property type="match status" value="1"/>
</dbReference>
<evidence type="ECO:0000259" key="4">
    <source>
        <dbReference type="PROSITE" id="PS50043"/>
    </source>
</evidence>
<sequence>MFNPADFNAEELVVRDRAIAAFHRSKDLPEALEATRAPLLQFVQADAMALCLMHVEPFDFQWHVPGPPVPILDGYAELAQHDFLREPILKRPNVPIRDTQLLTRDAYERTLIYQRSRELDPPLEHIMAVLLPIRPGLVGALAFYRTLRRPFSSGNASALSSLNEHLMNMVRNCSDFQTTATGARLLEVLYNRPDTGFIVVEPPSRIELRSPRADGLLEKWFARSDFDSCGLPEIFKAQLNALVRMDADSRLDNNVWISLHGDTYRTVRFVEMPAPDGPRQWALIMNEIPTSIPLPAQMKLQLTPRQVDIAKYLLRNRSNKQIAEESGLSFHTVKTHVRDIFNELKVDDRADFLYQAARLNKPV</sequence>
<dbReference type="OrthoDB" id="5486937at2"/>
<reference evidence="6" key="1">
    <citation type="submission" date="2018-09" db="EMBL/GenBank/DDBJ databases">
        <authorList>
            <person name="Livingstone P.G."/>
            <person name="Whitworth D.E."/>
        </authorList>
    </citation>
    <scope>NUCLEOTIDE SEQUENCE [LARGE SCALE GENOMIC DNA]</scope>
    <source>
        <strain evidence="6">AB050A</strain>
    </source>
</reference>
<evidence type="ECO:0000256" key="2">
    <source>
        <dbReference type="ARBA" id="ARBA00023125"/>
    </source>
</evidence>
<proteinExistence type="predicted"/>
<name>A0A3A8Q7Q7_9BACT</name>
<keyword evidence="3" id="KW-0804">Transcription</keyword>
<dbReference type="EMBL" id="RAWK01000101">
    <property type="protein sequence ID" value="RKH64749.1"/>
    <property type="molecule type" value="Genomic_DNA"/>
</dbReference>
<dbReference type="PRINTS" id="PR00038">
    <property type="entry name" value="HTHLUXR"/>
</dbReference>
<dbReference type="Proteomes" id="UP000267003">
    <property type="component" value="Unassembled WGS sequence"/>
</dbReference>
<dbReference type="Gene3D" id="1.10.10.10">
    <property type="entry name" value="Winged helix-like DNA-binding domain superfamily/Winged helix DNA-binding domain"/>
    <property type="match status" value="1"/>
</dbReference>
<protein>
    <submittedName>
        <fullName evidence="5">DNA-binding response regulator</fullName>
    </submittedName>
</protein>
<dbReference type="InterPro" id="IPR000792">
    <property type="entry name" value="Tscrpt_reg_LuxR_C"/>
</dbReference>
<feature type="domain" description="HTH luxR-type" evidence="4">
    <location>
        <begin position="295"/>
        <end position="360"/>
    </location>
</feature>
<evidence type="ECO:0000313" key="5">
    <source>
        <dbReference type="EMBL" id="RKH64749.1"/>
    </source>
</evidence>
<dbReference type="Pfam" id="PF00196">
    <property type="entry name" value="GerE"/>
    <property type="match status" value="1"/>
</dbReference>
<dbReference type="InterPro" id="IPR036388">
    <property type="entry name" value="WH-like_DNA-bd_sf"/>
</dbReference>
<dbReference type="AlphaFoldDB" id="A0A3A8Q7Q7"/>
<comment type="caution">
    <text evidence="5">The sequence shown here is derived from an EMBL/GenBank/DDBJ whole genome shotgun (WGS) entry which is preliminary data.</text>
</comment>
<organism evidence="5 6">
    <name type="scientific">Corallococcus aberystwythensis</name>
    <dbReference type="NCBI Taxonomy" id="2316722"/>
    <lineage>
        <taxon>Bacteria</taxon>
        <taxon>Pseudomonadati</taxon>
        <taxon>Myxococcota</taxon>
        <taxon>Myxococcia</taxon>
        <taxon>Myxococcales</taxon>
        <taxon>Cystobacterineae</taxon>
        <taxon>Myxococcaceae</taxon>
        <taxon>Corallococcus</taxon>
    </lineage>
</organism>
<keyword evidence="2 5" id="KW-0238">DNA-binding</keyword>
<dbReference type="PANTHER" id="PTHR44688">
    <property type="entry name" value="DNA-BINDING TRANSCRIPTIONAL ACTIVATOR DEVR_DOSR"/>
    <property type="match status" value="1"/>
</dbReference>
<keyword evidence="6" id="KW-1185">Reference proteome</keyword>
<dbReference type="InterPro" id="IPR016032">
    <property type="entry name" value="Sig_transdc_resp-reg_C-effctor"/>
</dbReference>
<evidence type="ECO:0000313" key="6">
    <source>
        <dbReference type="Proteomes" id="UP000267003"/>
    </source>
</evidence>
<evidence type="ECO:0000256" key="3">
    <source>
        <dbReference type="ARBA" id="ARBA00023163"/>
    </source>
</evidence>
<dbReference type="SMART" id="SM00421">
    <property type="entry name" value="HTH_LUXR"/>
    <property type="match status" value="1"/>
</dbReference>
<dbReference type="SUPFAM" id="SSF46894">
    <property type="entry name" value="C-terminal effector domain of the bipartite response regulators"/>
    <property type="match status" value="1"/>
</dbReference>
<accession>A0A3A8Q7Q7</accession>
<keyword evidence="1" id="KW-0805">Transcription regulation</keyword>
<evidence type="ECO:0000256" key="1">
    <source>
        <dbReference type="ARBA" id="ARBA00023015"/>
    </source>
</evidence>
<dbReference type="PANTHER" id="PTHR44688:SF16">
    <property type="entry name" value="DNA-BINDING TRANSCRIPTIONAL ACTIVATOR DEVR_DOSR"/>
    <property type="match status" value="1"/>
</dbReference>
<dbReference type="GO" id="GO:0006355">
    <property type="term" value="P:regulation of DNA-templated transcription"/>
    <property type="evidence" value="ECO:0007669"/>
    <property type="project" value="InterPro"/>
</dbReference>
<dbReference type="GO" id="GO:0003677">
    <property type="term" value="F:DNA binding"/>
    <property type="evidence" value="ECO:0007669"/>
    <property type="project" value="UniProtKB-KW"/>
</dbReference>
<dbReference type="PROSITE" id="PS50043">
    <property type="entry name" value="HTH_LUXR_2"/>
    <property type="match status" value="1"/>
</dbReference>
<gene>
    <name evidence="5" type="ORF">D7W81_18075</name>
</gene>